<evidence type="ECO:0000256" key="1">
    <source>
        <dbReference type="SAM" id="MobiDB-lite"/>
    </source>
</evidence>
<gene>
    <name evidence="2" type="ORF">UTRI_02351</name>
</gene>
<dbReference type="Proteomes" id="UP000324022">
    <property type="component" value="Unassembled WGS sequence"/>
</dbReference>
<feature type="compositionally biased region" description="Polar residues" evidence="1">
    <location>
        <begin position="33"/>
        <end position="42"/>
    </location>
</feature>
<dbReference type="AlphaFoldDB" id="A0A5C3E8X4"/>
<reference evidence="2 3" key="1">
    <citation type="submission" date="2018-03" db="EMBL/GenBank/DDBJ databases">
        <authorList>
            <person name="Guldener U."/>
        </authorList>
    </citation>
    <scope>NUCLEOTIDE SEQUENCE [LARGE SCALE GENOMIC DNA]</scope>
    <source>
        <strain evidence="2 3">NBRC100155</strain>
    </source>
</reference>
<evidence type="ECO:0000313" key="2">
    <source>
        <dbReference type="EMBL" id="SPO26077.1"/>
    </source>
</evidence>
<keyword evidence="3" id="KW-1185">Reference proteome</keyword>
<feature type="region of interest" description="Disordered" evidence="1">
    <location>
        <begin position="33"/>
        <end position="106"/>
    </location>
</feature>
<dbReference type="OrthoDB" id="3366667at2759"/>
<sequence>MGSAGPSSCFKISCRQIAHESFGRSQRFQNTWSLQVGPSKQDASLRKGQASTSSPTKKGSSELSPRKASTSNALRSINGKQRQPLSCPSPNLVRAPPTTRWQHDEDACTPQLGKARTLSRHNSFITRLPISGVQVRSKHEWAKSWMLRWALVTEGRQRDRTGHGTASSANEEEMYPEMNICRPAYTPSIQCLSSRTSSTICLEPSNSAHNFLPFRPSGFERRSRRPQ</sequence>
<organism evidence="2 3">
    <name type="scientific">Ustilago trichophora</name>
    <dbReference type="NCBI Taxonomy" id="86804"/>
    <lineage>
        <taxon>Eukaryota</taxon>
        <taxon>Fungi</taxon>
        <taxon>Dikarya</taxon>
        <taxon>Basidiomycota</taxon>
        <taxon>Ustilaginomycotina</taxon>
        <taxon>Ustilaginomycetes</taxon>
        <taxon>Ustilaginales</taxon>
        <taxon>Ustilaginaceae</taxon>
        <taxon>Ustilago</taxon>
    </lineage>
</organism>
<dbReference type="EMBL" id="OOIN01000013">
    <property type="protein sequence ID" value="SPO26077.1"/>
    <property type="molecule type" value="Genomic_DNA"/>
</dbReference>
<evidence type="ECO:0000313" key="3">
    <source>
        <dbReference type="Proteomes" id="UP000324022"/>
    </source>
</evidence>
<name>A0A5C3E8X4_9BASI</name>
<proteinExistence type="predicted"/>
<accession>A0A5C3E8X4</accession>
<feature type="compositionally biased region" description="Polar residues" evidence="1">
    <location>
        <begin position="49"/>
        <end position="89"/>
    </location>
</feature>
<protein>
    <submittedName>
        <fullName evidence="2">Uncharacterized protein</fullName>
    </submittedName>
</protein>